<keyword evidence="4" id="KW-0798">TonB box</keyword>
<dbReference type="InterPro" id="IPR010104">
    <property type="entry name" value="TonB_rcpt_bac"/>
</dbReference>
<dbReference type="EMBL" id="JABBGC010000002">
    <property type="protein sequence ID" value="NML39800.1"/>
    <property type="molecule type" value="Genomic_DNA"/>
</dbReference>
<proteinExistence type="inferred from homology"/>
<dbReference type="AlphaFoldDB" id="A0A848GT36"/>
<gene>
    <name evidence="8" type="ORF">HHL17_21555</name>
</gene>
<comment type="caution">
    <text evidence="8">The sequence shown here is derived from an EMBL/GenBank/DDBJ whole genome shotgun (WGS) entry which is preliminary data.</text>
</comment>
<evidence type="ECO:0000313" key="9">
    <source>
        <dbReference type="Proteomes" id="UP000583266"/>
    </source>
</evidence>
<dbReference type="Pfam" id="PF13715">
    <property type="entry name" value="CarbopepD_reg_2"/>
    <property type="match status" value="1"/>
</dbReference>
<keyword evidence="8" id="KW-0675">Receptor</keyword>
<feature type="domain" description="TonB-dependent receptor-like beta-barrel" evidence="6">
    <location>
        <begin position="492"/>
        <end position="912"/>
    </location>
</feature>
<evidence type="ECO:0000256" key="5">
    <source>
        <dbReference type="SAM" id="SignalP"/>
    </source>
</evidence>
<evidence type="ECO:0000259" key="7">
    <source>
        <dbReference type="Pfam" id="PF07715"/>
    </source>
</evidence>
<dbReference type="NCBIfam" id="TIGR01782">
    <property type="entry name" value="TonB-Xanth-Caul"/>
    <property type="match status" value="1"/>
</dbReference>
<evidence type="ECO:0000256" key="1">
    <source>
        <dbReference type="ARBA" id="ARBA00004442"/>
    </source>
</evidence>
<dbReference type="InterPro" id="IPR008969">
    <property type="entry name" value="CarboxyPept-like_regulatory"/>
</dbReference>
<dbReference type="PANTHER" id="PTHR40980:SF4">
    <property type="entry name" value="TONB-DEPENDENT RECEPTOR-LIKE BETA-BARREL DOMAIN-CONTAINING PROTEIN"/>
    <property type="match status" value="1"/>
</dbReference>
<dbReference type="InterPro" id="IPR036942">
    <property type="entry name" value="Beta-barrel_TonB_sf"/>
</dbReference>
<evidence type="ECO:0000313" key="8">
    <source>
        <dbReference type="EMBL" id="NML39800.1"/>
    </source>
</evidence>
<protein>
    <submittedName>
        <fullName evidence="8">TonB-dependent receptor</fullName>
    </submittedName>
</protein>
<dbReference type="Proteomes" id="UP000583266">
    <property type="component" value="Unassembled WGS sequence"/>
</dbReference>
<organism evidence="8 9">
    <name type="scientific">Chitinophaga fulva</name>
    <dbReference type="NCBI Taxonomy" id="2728842"/>
    <lineage>
        <taxon>Bacteria</taxon>
        <taxon>Pseudomonadati</taxon>
        <taxon>Bacteroidota</taxon>
        <taxon>Chitinophagia</taxon>
        <taxon>Chitinophagales</taxon>
        <taxon>Chitinophagaceae</taxon>
        <taxon>Chitinophaga</taxon>
    </lineage>
</organism>
<dbReference type="SUPFAM" id="SSF56935">
    <property type="entry name" value="Porins"/>
    <property type="match status" value="1"/>
</dbReference>
<comment type="similarity">
    <text evidence="4">Belongs to the TonB-dependent receptor family.</text>
</comment>
<sequence>MTAGTKKVSLLTGLTCMTLLWANAQTIKGIVSDKDGQLPGATVLSPATRQGTSTDLNGAFTLNTQTTGKVKIIISYIGHDTRELELDIKKGVHDAGIVLLQPSGQLGEVLVKGTMAPSQMKALSIKKNATAIMDVIAADAIGKLPDRNAAEAVQRVQGVAVARYHGEADAATVRGTPFAWTSILFNGSRLPSANVMGSRNSVLDAVPSEMIQYVQVAKAITPDMEGDAIGGSINFITRTSPAKRQLGVSAAGGYNTFSKDGTYNGSIVYGDRFFRDKLGVMVAAAIWNRQWGTDAFEVAYNTALPDPMQQKSISTAMLKRYMGQRQTYGANIGLDYTFNPANKIYFRGLMDKFNDIRPVYESYVDYNNKQYQYNYRYSYYQTVLNGAELGGEHQLSSKIKMDWAVSDYYTKYFLETPPTNGNKGLPIATFKQKITGGFSNLAADGRRYWAFDAPDKTTGGMPLAFEPGIANPAETMDASKLTLQQLVIAQLDTKEEDKTVQVNFRINAGRKVSLKAGLKYRHKDRSGMFGSSIVYMAGAAMGIPQSPALVPLGQLERTDFPMRGGFFTGMQGNHDALAINPITKQQLFNLFDTAALRANGFMNVTPKTNPTNIYDGTEDVAAGYVMAEIAATDQLKITAGIRNEYTMFALHGSKATVSGTPATTNITPVSVSNNYNALLPMLHLKYSLNSQASLRAAYTRTFVRPNFADLTPGESIDNTKNPIAITKGNINLKPTFADNIDLMGEYFFHNIGLLSGGVFYKKIKDVIFSNRINYQEGNNNYVLTQARNISDAWLLGFEGGINKRFDFLPGVLSGLGVEANYTFINSEVKPTGTYTTSLPNQSKHLFNSIVFYERKGVMVRLAGNYRGASVESINTQLGPDFFTWTDQNFTIDASASVSITPSLRVFVELNNLTNEPLRVYMGDKRRVTSYEWYGRRGQAGLRWDIIK</sequence>
<dbReference type="InterPro" id="IPR037066">
    <property type="entry name" value="Plug_dom_sf"/>
</dbReference>
<dbReference type="RefSeq" id="WP_169226857.1">
    <property type="nucleotide sequence ID" value="NZ_JABBGC010000002.1"/>
</dbReference>
<keyword evidence="5" id="KW-0732">Signal</keyword>
<evidence type="ECO:0000256" key="4">
    <source>
        <dbReference type="RuleBase" id="RU003357"/>
    </source>
</evidence>
<keyword evidence="9" id="KW-1185">Reference proteome</keyword>
<dbReference type="Gene3D" id="2.40.170.20">
    <property type="entry name" value="TonB-dependent receptor, beta-barrel domain"/>
    <property type="match status" value="1"/>
</dbReference>
<dbReference type="GO" id="GO:0009279">
    <property type="term" value="C:cell outer membrane"/>
    <property type="evidence" value="ECO:0007669"/>
    <property type="project" value="UniProtKB-SubCell"/>
</dbReference>
<keyword evidence="2 4" id="KW-0472">Membrane</keyword>
<dbReference type="Pfam" id="PF00593">
    <property type="entry name" value="TonB_dep_Rec_b-barrel"/>
    <property type="match status" value="1"/>
</dbReference>
<accession>A0A848GT36</accession>
<evidence type="ECO:0000259" key="6">
    <source>
        <dbReference type="Pfam" id="PF00593"/>
    </source>
</evidence>
<feature type="chain" id="PRO_5032597653" evidence="5">
    <location>
        <begin position="25"/>
        <end position="947"/>
    </location>
</feature>
<dbReference type="InterPro" id="IPR012910">
    <property type="entry name" value="Plug_dom"/>
</dbReference>
<keyword evidence="3" id="KW-0998">Cell outer membrane</keyword>
<evidence type="ECO:0000256" key="3">
    <source>
        <dbReference type="ARBA" id="ARBA00023237"/>
    </source>
</evidence>
<dbReference type="InterPro" id="IPR000531">
    <property type="entry name" value="Beta-barrel_TonB"/>
</dbReference>
<reference evidence="8 9" key="1">
    <citation type="submission" date="2020-04" db="EMBL/GenBank/DDBJ databases">
        <title>Chitinophaga sp. G-6-1-13 sp. nov., isolated from soil.</title>
        <authorList>
            <person name="Dahal R.H."/>
            <person name="Chaudhary D.K."/>
        </authorList>
    </citation>
    <scope>NUCLEOTIDE SEQUENCE [LARGE SCALE GENOMIC DNA]</scope>
    <source>
        <strain evidence="8 9">G-6-1-13</strain>
    </source>
</reference>
<dbReference type="SUPFAM" id="SSF49464">
    <property type="entry name" value="Carboxypeptidase regulatory domain-like"/>
    <property type="match status" value="1"/>
</dbReference>
<feature type="domain" description="TonB-dependent receptor plug" evidence="7">
    <location>
        <begin position="127"/>
        <end position="231"/>
    </location>
</feature>
<comment type="subcellular location">
    <subcellularLocation>
        <location evidence="1 4">Cell outer membrane</location>
    </subcellularLocation>
</comment>
<feature type="signal peptide" evidence="5">
    <location>
        <begin position="1"/>
        <end position="24"/>
    </location>
</feature>
<dbReference type="Gene3D" id="2.170.130.10">
    <property type="entry name" value="TonB-dependent receptor, plug domain"/>
    <property type="match status" value="1"/>
</dbReference>
<name>A0A848GT36_9BACT</name>
<dbReference type="Pfam" id="PF07715">
    <property type="entry name" value="Plug"/>
    <property type="match status" value="1"/>
</dbReference>
<evidence type="ECO:0000256" key="2">
    <source>
        <dbReference type="ARBA" id="ARBA00023136"/>
    </source>
</evidence>
<dbReference type="PANTHER" id="PTHR40980">
    <property type="entry name" value="PLUG DOMAIN-CONTAINING PROTEIN"/>
    <property type="match status" value="1"/>
</dbReference>